<dbReference type="SMART" id="SM00317">
    <property type="entry name" value="SET"/>
    <property type="match status" value="1"/>
</dbReference>
<dbReference type="GO" id="GO:0052717">
    <property type="term" value="F:tRNA-specific adenosine-34 deaminase activity"/>
    <property type="evidence" value="ECO:0007669"/>
    <property type="project" value="TreeGrafter"/>
</dbReference>
<dbReference type="GO" id="GO:0005737">
    <property type="term" value="C:cytoplasm"/>
    <property type="evidence" value="ECO:0007669"/>
    <property type="project" value="TreeGrafter"/>
</dbReference>
<keyword evidence="1" id="KW-0819">tRNA processing</keyword>
<dbReference type="Proteomes" id="UP000323386">
    <property type="component" value="Unassembled WGS sequence"/>
</dbReference>
<dbReference type="GO" id="GO:0005634">
    <property type="term" value="C:nucleus"/>
    <property type="evidence" value="ECO:0007669"/>
    <property type="project" value="TreeGrafter"/>
</dbReference>
<dbReference type="Gene3D" id="2.170.270.10">
    <property type="entry name" value="SET domain"/>
    <property type="match status" value="1"/>
</dbReference>
<dbReference type="Gene3D" id="3.40.140.10">
    <property type="entry name" value="Cytidine Deaminase, domain 2"/>
    <property type="match status" value="1"/>
</dbReference>
<dbReference type="InterPro" id="IPR046341">
    <property type="entry name" value="SET_dom_sf"/>
</dbReference>
<reference evidence="5 6" key="1">
    <citation type="submission" date="2018-03" db="EMBL/GenBank/DDBJ databases">
        <authorList>
            <person name="Guldener U."/>
        </authorList>
    </citation>
    <scope>NUCLEOTIDE SEQUENCE [LARGE SCALE GENOMIC DNA]</scope>
    <source>
        <strain evidence="5 6">DAOM196992</strain>
    </source>
</reference>
<evidence type="ECO:0000256" key="1">
    <source>
        <dbReference type="ARBA" id="ARBA00022694"/>
    </source>
</evidence>
<accession>A0A5C3F8J9</accession>
<dbReference type="SUPFAM" id="SSF53927">
    <property type="entry name" value="Cytidine deaminase-like"/>
    <property type="match status" value="1"/>
</dbReference>
<evidence type="ECO:0000259" key="4">
    <source>
        <dbReference type="PROSITE" id="PS50280"/>
    </source>
</evidence>
<organism evidence="5 6">
    <name type="scientific">Pseudozyma flocculosa</name>
    <dbReference type="NCBI Taxonomy" id="84751"/>
    <lineage>
        <taxon>Eukaryota</taxon>
        <taxon>Fungi</taxon>
        <taxon>Dikarya</taxon>
        <taxon>Basidiomycota</taxon>
        <taxon>Ustilaginomycotina</taxon>
        <taxon>Ustilaginomycetes</taxon>
        <taxon>Ustilaginales</taxon>
        <taxon>Ustilaginaceae</taxon>
        <taxon>Pseudozyma</taxon>
    </lineage>
</organism>
<feature type="region of interest" description="Disordered" evidence="3">
    <location>
        <begin position="353"/>
        <end position="381"/>
    </location>
</feature>
<name>A0A5C3F8J9_9BASI</name>
<dbReference type="GO" id="GO:0008033">
    <property type="term" value="P:tRNA processing"/>
    <property type="evidence" value="ECO:0007669"/>
    <property type="project" value="UniProtKB-KW"/>
</dbReference>
<dbReference type="SUPFAM" id="SSF82199">
    <property type="entry name" value="SET domain"/>
    <property type="match status" value="1"/>
</dbReference>
<evidence type="ECO:0000256" key="3">
    <source>
        <dbReference type="SAM" id="MobiDB-lite"/>
    </source>
</evidence>
<feature type="compositionally biased region" description="Low complexity" evidence="3">
    <location>
        <begin position="564"/>
        <end position="597"/>
    </location>
</feature>
<sequence length="712" mass="77758">MVETHLPLQPGDQSSAVQSHLRYAATTPHLNPHGLEIRDAGNGSGRGIYASRRLPAGTLLEISPVLLFPPGEYDKFGRHTQLDGYTFVWRRTEAGSIMALALGLGSLFNHSTSPQVNYRLDHERQCITYTLMRDVEVGEELCISYGVGRMWWEKEDAMSIEEREKVDDEEEEYKKMAGVGAEGYVSSEEEEAEGQKESVKTASSTPSGIDLQAQAGPSRSPPPAPPAVAAAASTDARRNGYPPLYRMTSAQDPRTIALQTTAAWVVDISPRKSSVAVKYVLKQATRLQSRDDSRYSTRHLRSFKTEKRKVVVTTADGGSEEREETLIRFLVCLRDALPQRDEVIQLLRNAPDQAFAPPHSDAAGGDSEAQEQDTDPRPYLVDVPTTAAPIKDRLAEWAQVWPCVVRTGTFSPNAGGPTAPPGTTSVGVVDRAAEEKLWSADERRLRWAVNRLRRVVALARRAQANGEKGIAVHVTHPFEESAKWDGWSEREARDWALLEGAEAPRVGRDEGASTPAFIRSVIEVDATDSRVSLRNPLKHAVVQCVAKVAELRSQDRRRNPILAPSTPNTSSGASTPSSTSTSTSTSTTTTTTTTAPSNGQDYLLTGLVLFTTHEPCVYCSMALVHSRVKAVYFLLGAPGRGGCCGAMLKPAARCPGGEDGGVYAIQEQRGLNHAFQVWRWMDDVVATKGHVGGDEWRLERIGVELDVGKLDP</sequence>
<evidence type="ECO:0000313" key="6">
    <source>
        <dbReference type="Proteomes" id="UP000323386"/>
    </source>
</evidence>
<dbReference type="AlphaFoldDB" id="A0A5C3F8J9"/>
<evidence type="ECO:0000313" key="5">
    <source>
        <dbReference type="EMBL" id="SPO40057.1"/>
    </source>
</evidence>
<dbReference type="PANTHER" id="PTHR11079">
    <property type="entry name" value="CYTOSINE DEAMINASE FAMILY MEMBER"/>
    <property type="match status" value="1"/>
</dbReference>
<keyword evidence="6" id="KW-1185">Reference proteome</keyword>
<dbReference type="PANTHER" id="PTHR11079:SF156">
    <property type="entry name" value="INACTIVE TRNA-SPECIFIC ADENOSINE DEAMINASE-LIKE PROTEIN 3-RELATED"/>
    <property type="match status" value="1"/>
</dbReference>
<dbReference type="CDD" id="cd10540">
    <property type="entry name" value="SET_SpSet7-like"/>
    <property type="match status" value="1"/>
</dbReference>
<dbReference type="EMBL" id="OOIP01000017">
    <property type="protein sequence ID" value="SPO40057.1"/>
    <property type="molecule type" value="Genomic_DNA"/>
</dbReference>
<evidence type="ECO:0000256" key="2">
    <source>
        <dbReference type="ARBA" id="ARBA00038160"/>
    </source>
</evidence>
<protein>
    <recommendedName>
        <fullName evidence="4">SET domain-containing protein</fullName>
    </recommendedName>
</protein>
<feature type="domain" description="SET" evidence="4">
    <location>
        <begin position="33"/>
        <end position="146"/>
    </location>
</feature>
<dbReference type="InterPro" id="IPR001214">
    <property type="entry name" value="SET_dom"/>
</dbReference>
<dbReference type="PROSITE" id="PS50280">
    <property type="entry name" value="SET"/>
    <property type="match status" value="1"/>
</dbReference>
<dbReference type="OrthoDB" id="3180714at2759"/>
<feature type="region of interest" description="Disordered" evidence="3">
    <location>
        <begin position="180"/>
        <end position="235"/>
    </location>
</feature>
<gene>
    <name evidence="5" type="ORF">PSFLO_05539</name>
</gene>
<proteinExistence type="inferred from homology"/>
<dbReference type="Pfam" id="PF00856">
    <property type="entry name" value="SET"/>
    <property type="match status" value="1"/>
</dbReference>
<dbReference type="InterPro" id="IPR016193">
    <property type="entry name" value="Cytidine_deaminase-like"/>
</dbReference>
<comment type="similarity">
    <text evidence="2">Belongs to the cytidine and deoxycytidylate deaminase family. ADAT3 subfamily.</text>
</comment>
<feature type="region of interest" description="Disordered" evidence="3">
    <location>
        <begin position="555"/>
        <end position="597"/>
    </location>
</feature>